<dbReference type="OrthoDB" id="9810303at2"/>
<feature type="domain" description="DUF2062" evidence="3">
    <location>
        <begin position="259"/>
        <end position="384"/>
    </location>
</feature>
<keyword evidence="5" id="KW-1185">Reference proteome</keyword>
<keyword evidence="1" id="KW-0812">Transmembrane</keyword>
<accession>A0A511YL04</accession>
<dbReference type="Pfam" id="PF09835">
    <property type="entry name" value="DUF2062"/>
    <property type="match status" value="1"/>
</dbReference>
<dbReference type="InterPro" id="IPR001173">
    <property type="entry name" value="Glyco_trans_2-like"/>
</dbReference>
<comment type="caution">
    <text evidence="4">The sequence shown here is derived from an EMBL/GenBank/DDBJ whole genome shotgun (WGS) entry which is preliminary data.</text>
</comment>
<dbReference type="GO" id="GO:0016740">
    <property type="term" value="F:transferase activity"/>
    <property type="evidence" value="ECO:0007669"/>
    <property type="project" value="UniProtKB-KW"/>
</dbReference>
<dbReference type="EMBL" id="BJYJ01000005">
    <property type="protein sequence ID" value="GEN75874.1"/>
    <property type="molecule type" value="Genomic_DNA"/>
</dbReference>
<dbReference type="PANTHER" id="PTHR10859:SF91">
    <property type="entry name" value="DOLICHYL-PHOSPHATE BETA-GLUCOSYLTRANSFERASE"/>
    <property type="match status" value="1"/>
</dbReference>
<dbReference type="Proteomes" id="UP000321863">
    <property type="component" value="Unassembled WGS sequence"/>
</dbReference>
<dbReference type="Gene3D" id="3.90.550.10">
    <property type="entry name" value="Spore Coat Polysaccharide Biosynthesis Protein SpsA, Chain A"/>
    <property type="match status" value="1"/>
</dbReference>
<name>A0A511YL04_9FLAO</name>
<keyword evidence="1" id="KW-0472">Membrane</keyword>
<reference evidence="4 5" key="1">
    <citation type="submission" date="2019-07" db="EMBL/GenBank/DDBJ databases">
        <title>Whole genome shotgun sequence of Chryseobacterium hagamense NBRC 105253.</title>
        <authorList>
            <person name="Hosoyama A."/>
            <person name="Uohara A."/>
            <person name="Ohji S."/>
            <person name="Ichikawa N."/>
        </authorList>
    </citation>
    <scope>NUCLEOTIDE SEQUENCE [LARGE SCALE GENOMIC DNA]</scope>
    <source>
        <strain evidence="4 5">NBRC 105253</strain>
    </source>
</reference>
<dbReference type="GO" id="GO:0006487">
    <property type="term" value="P:protein N-linked glycosylation"/>
    <property type="evidence" value="ECO:0007669"/>
    <property type="project" value="TreeGrafter"/>
</dbReference>
<feature type="transmembrane region" description="Helical" evidence="1">
    <location>
        <begin position="222"/>
        <end position="241"/>
    </location>
</feature>
<dbReference type="Pfam" id="PF00535">
    <property type="entry name" value="Glycos_transf_2"/>
    <property type="match status" value="1"/>
</dbReference>
<organism evidence="4 5">
    <name type="scientific">Chryseobacterium hagamense</name>
    <dbReference type="NCBI Taxonomy" id="395935"/>
    <lineage>
        <taxon>Bacteria</taxon>
        <taxon>Pseudomonadati</taxon>
        <taxon>Bacteroidota</taxon>
        <taxon>Flavobacteriia</taxon>
        <taxon>Flavobacteriales</taxon>
        <taxon>Weeksellaceae</taxon>
        <taxon>Chryseobacterium group</taxon>
        <taxon>Chryseobacterium</taxon>
    </lineage>
</organism>
<evidence type="ECO:0000256" key="1">
    <source>
        <dbReference type="SAM" id="Phobius"/>
    </source>
</evidence>
<feature type="domain" description="Glycosyltransferase 2-like" evidence="2">
    <location>
        <begin position="16"/>
        <end position="125"/>
    </location>
</feature>
<dbReference type="InterPro" id="IPR029044">
    <property type="entry name" value="Nucleotide-diphossugar_trans"/>
</dbReference>
<feature type="transmembrane region" description="Helical" evidence="1">
    <location>
        <begin position="273"/>
        <end position="301"/>
    </location>
</feature>
<feature type="transmembrane region" description="Helical" evidence="1">
    <location>
        <begin position="308"/>
        <end position="336"/>
    </location>
</feature>
<dbReference type="CDD" id="cd04179">
    <property type="entry name" value="DPM_DPG-synthase_like"/>
    <property type="match status" value="1"/>
</dbReference>
<dbReference type="PANTHER" id="PTHR10859">
    <property type="entry name" value="GLYCOSYL TRANSFERASE"/>
    <property type="match status" value="1"/>
</dbReference>
<evidence type="ECO:0000313" key="4">
    <source>
        <dbReference type="EMBL" id="GEN75874.1"/>
    </source>
</evidence>
<keyword evidence="1" id="KW-1133">Transmembrane helix</keyword>
<dbReference type="InterPro" id="IPR018639">
    <property type="entry name" value="DUF2062"/>
</dbReference>
<protein>
    <submittedName>
        <fullName evidence="4">Glycosyl transferase</fullName>
    </submittedName>
</protein>
<proteinExistence type="predicted"/>
<evidence type="ECO:0000259" key="3">
    <source>
        <dbReference type="Pfam" id="PF09835"/>
    </source>
</evidence>
<feature type="transmembrane region" description="Helical" evidence="1">
    <location>
        <begin position="356"/>
        <end position="382"/>
    </location>
</feature>
<dbReference type="RefSeq" id="WP_146940810.1">
    <property type="nucleotide sequence ID" value="NZ_BJYJ01000005.1"/>
</dbReference>
<keyword evidence="4" id="KW-0808">Transferase</keyword>
<sequence>MTLPEVQNAISAKKICVLIPTYNNGKTLKRVIDGVLDYTRDLIVINDGSTDSTGEILAQYPQLQVIHLPENKGKGNGLKTGFRKAKELGYHYAITIDSDGQHYPDDIPVFVEALLSEKEDVLLIGNRNMAQDGIPKKSSFGNRFSNFWFWFETGIKLEDTQSGYRLYPLHKIPKKYFTPKFEFEIEIIVRTAWRHVPVKNVPVKVLYDPAERVSHFRPFKDFTRISILNTILVTITLLYIIPRNFINNFRKKSIRRFIKEDVLESDGTNRTKAFSLALGVFVGFSPFWGFHTLIVISLAVLFKLNKVLAFFASNVSLPPFIPFIIAASLFLGAPFVDGNSNLLSQELNFDLVKNNLLQYVIGSMILAVSASALTWIVIYFLLNKVSPDKTDF</sequence>
<dbReference type="AlphaFoldDB" id="A0A511YL04"/>
<dbReference type="SUPFAM" id="SSF53448">
    <property type="entry name" value="Nucleotide-diphospho-sugar transferases"/>
    <property type="match status" value="1"/>
</dbReference>
<gene>
    <name evidence="4" type="ORF">CHA01nite_16140</name>
</gene>
<evidence type="ECO:0000313" key="5">
    <source>
        <dbReference type="Proteomes" id="UP000321863"/>
    </source>
</evidence>
<evidence type="ECO:0000259" key="2">
    <source>
        <dbReference type="Pfam" id="PF00535"/>
    </source>
</evidence>